<keyword evidence="4" id="KW-1133">Transmembrane helix</keyword>
<dbReference type="Gene3D" id="2.20.25.240">
    <property type="match status" value="1"/>
</dbReference>
<keyword evidence="4" id="KW-0812">Transmembrane</keyword>
<evidence type="ECO:0000256" key="1">
    <source>
        <dbReference type="ARBA" id="ARBA00022723"/>
    </source>
</evidence>
<keyword evidence="7" id="KW-1185">Reference proteome</keyword>
<reference evidence="6 7" key="1">
    <citation type="submission" date="2015-01" db="EMBL/GenBank/DDBJ databases">
        <title>Evolution of Trichinella species and genotypes.</title>
        <authorList>
            <person name="Korhonen P.K."/>
            <person name="Edoardo P."/>
            <person name="Giuseppe L.R."/>
            <person name="Gasser R.B."/>
        </authorList>
    </citation>
    <scope>NUCLEOTIDE SEQUENCE [LARGE SCALE GENOMIC DNA]</scope>
    <source>
        <strain evidence="6">ISS588</strain>
    </source>
</reference>
<evidence type="ECO:0000256" key="3">
    <source>
        <dbReference type="ARBA" id="ARBA00022833"/>
    </source>
</evidence>
<feature type="transmembrane region" description="Helical" evidence="4">
    <location>
        <begin position="166"/>
        <end position="185"/>
    </location>
</feature>
<dbReference type="Proteomes" id="UP000054805">
    <property type="component" value="Unassembled WGS sequence"/>
</dbReference>
<sequence length="186" mass="21342">LLQIFMMADIAELRLVTNRRGGTSLVYEGMSYKLRYTGKRVKNWGCSKDKKGCKGGLSTNLDVTAVLRQTSHSNNCLVDEHIAYKMEKRAMLRKRSAEKAKTIPQIYDEEVAAASAEPSTSGQFTFLKDVRRAMYKQRVKRFPRLLRHHQDLLLTPEFTRTKSGKVFPSMLFIIHAILCYLLLILL</sequence>
<keyword evidence="1" id="KW-0479">Metal-binding</keyword>
<dbReference type="EMBL" id="JYDS01000912">
    <property type="protein sequence ID" value="KRZ00161.1"/>
    <property type="molecule type" value="Genomic_DNA"/>
</dbReference>
<proteinExistence type="predicted"/>
<organism evidence="6 7">
    <name type="scientific">Trichinella pseudospiralis</name>
    <name type="common">Parasitic roundworm</name>
    <dbReference type="NCBI Taxonomy" id="6337"/>
    <lineage>
        <taxon>Eukaryota</taxon>
        <taxon>Metazoa</taxon>
        <taxon>Ecdysozoa</taxon>
        <taxon>Nematoda</taxon>
        <taxon>Enoplea</taxon>
        <taxon>Dorylaimia</taxon>
        <taxon>Trichinellida</taxon>
        <taxon>Trichinellidae</taxon>
        <taxon>Trichinella</taxon>
    </lineage>
</organism>
<feature type="domain" description="FLYWCH-type" evidence="5">
    <location>
        <begin position="16"/>
        <end position="69"/>
    </location>
</feature>
<gene>
    <name evidence="6" type="ORF">T4B_14668</name>
</gene>
<evidence type="ECO:0000313" key="7">
    <source>
        <dbReference type="Proteomes" id="UP000054805"/>
    </source>
</evidence>
<name>A0A0V1GPN0_TRIPS</name>
<comment type="caution">
    <text evidence="6">The sequence shown here is derived from an EMBL/GenBank/DDBJ whole genome shotgun (WGS) entry which is preliminary data.</text>
</comment>
<feature type="non-terminal residue" evidence="6">
    <location>
        <position position="1"/>
    </location>
</feature>
<dbReference type="AlphaFoldDB" id="A0A0V1GPN0"/>
<keyword evidence="3" id="KW-0862">Zinc</keyword>
<evidence type="ECO:0000259" key="5">
    <source>
        <dbReference type="Pfam" id="PF04500"/>
    </source>
</evidence>
<keyword evidence="4" id="KW-0472">Membrane</keyword>
<accession>A0A0V1GPN0</accession>
<evidence type="ECO:0000256" key="4">
    <source>
        <dbReference type="SAM" id="Phobius"/>
    </source>
</evidence>
<dbReference type="GO" id="GO:0008270">
    <property type="term" value="F:zinc ion binding"/>
    <property type="evidence" value="ECO:0007669"/>
    <property type="project" value="UniProtKB-KW"/>
</dbReference>
<evidence type="ECO:0000256" key="2">
    <source>
        <dbReference type="ARBA" id="ARBA00022771"/>
    </source>
</evidence>
<evidence type="ECO:0000313" key="6">
    <source>
        <dbReference type="EMBL" id="KRZ00161.1"/>
    </source>
</evidence>
<dbReference type="Pfam" id="PF04500">
    <property type="entry name" value="FLYWCH"/>
    <property type="match status" value="1"/>
</dbReference>
<keyword evidence="2" id="KW-0863">Zinc-finger</keyword>
<dbReference type="InterPro" id="IPR007588">
    <property type="entry name" value="Znf_FLYWCH"/>
</dbReference>
<protein>
    <recommendedName>
        <fullName evidence="5">FLYWCH-type domain-containing protein</fullName>
    </recommendedName>
</protein>